<gene>
    <name evidence="4" type="ORF">HBJ55_11140</name>
</gene>
<dbReference type="PANTHER" id="PTHR30136:SF39">
    <property type="entry name" value="TRANSCRIPTIONAL REGULATORY PROTEIN"/>
    <property type="match status" value="1"/>
</dbReference>
<sequence length="200" mass="21979">MAQDRVEAVERALTVLEAFDVDQETFTLAELAQATGYYKSTLLRLLGSLARFDYVQRSRDGRWSLGSAPLRLARRHPPSRHLTTRVQPLLDRLAAETGETAALLENHGGLVECRLVALPDAALRHELRPGSQWPLAASEDPRPELPGGDMLLQALPCVPGEPRRWLTLSGPASRLDRNSEAALRAARDELTAVSEVEAMA</sequence>
<evidence type="ECO:0000256" key="1">
    <source>
        <dbReference type="ARBA" id="ARBA00023015"/>
    </source>
</evidence>
<dbReference type="EMBL" id="JAAQTO010000028">
    <property type="protein sequence ID" value="NIC05983.1"/>
    <property type="molecule type" value="Genomic_DNA"/>
</dbReference>
<feature type="domain" description="HTH iclR-type" evidence="3">
    <location>
        <begin position="6"/>
        <end position="67"/>
    </location>
</feature>
<dbReference type="Gene3D" id="1.10.10.10">
    <property type="entry name" value="Winged helix-like DNA-binding domain superfamily/Winged helix DNA-binding domain"/>
    <property type="match status" value="1"/>
</dbReference>
<dbReference type="Proteomes" id="UP001318321">
    <property type="component" value="Unassembled WGS sequence"/>
</dbReference>
<evidence type="ECO:0000256" key="2">
    <source>
        <dbReference type="ARBA" id="ARBA00023163"/>
    </source>
</evidence>
<dbReference type="InterPro" id="IPR036390">
    <property type="entry name" value="WH_DNA-bd_sf"/>
</dbReference>
<name>A0ABX0PUX9_9GAMM</name>
<evidence type="ECO:0000313" key="5">
    <source>
        <dbReference type="Proteomes" id="UP001318321"/>
    </source>
</evidence>
<dbReference type="SMART" id="SM00346">
    <property type="entry name" value="HTH_ICLR"/>
    <property type="match status" value="1"/>
</dbReference>
<dbReference type="RefSeq" id="WP_167114369.1">
    <property type="nucleotide sequence ID" value="NZ_JAAQTO010000028.1"/>
</dbReference>
<proteinExistence type="predicted"/>
<dbReference type="PANTHER" id="PTHR30136">
    <property type="entry name" value="HELIX-TURN-HELIX TRANSCRIPTIONAL REGULATOR, ICLR FAMILY"/>
    <property type="match status" value="1"/>
</dbReference>
<dbReference type="Pfam" id="PF09339">
    <property type="entry name" value="HTH_IclR"/>
    <property type="match status" value="1"/>
</dbReference>
<dbReference type="SUPFAM" id="SSF55781">
    <property type="entry name" value="GAF domain-like"/>
    <property type="match status" value="1"/>
</dbReference>
<keyword evidence="2" id="KW-0804">Transcription</keyword>
<protein>
    <submittedName>
        <fullName evidence="4">Helix-turn-helix domain-containing protein</fullName>
    </submittedName>
</protein>
<reference evidence="4 5" key="1">
    <citation type="submission" date="2020-03" db="EMBL/GenBank/DDBJ databases">
        <title>Identification of Halomonas strains.</title>
        <authorList>
            <person name="Xiao Z."/>
            <person name="Dong F."/>
            <person name="Wang Z."/>
            <person name="Zhao J.-Y."/>
        </authorList>
    </citation>
    <scope>NUCLEOTIDE SEQUENCE [LARGE SCALE GENOMIC DNA]</scope>
    <source>
        <strain evidence="4 5">DX6</strain>
    </source>
</reference>
<dbReference type="InterPro" id="IPR050707">
    <property type="entry name" value="HTH_MetabolicPath_Reg"/>
</dbReference>
<organism evidence="4 5">
    <name type="scientific">Billgrantia bachuensis</name>
    <dbReference type="NCBI Taxonomy" id="2717286"/>
    <lineage>
        <taxon>Bacteria</taxon>
        <taxon>Pseudomonadati</taxon>
        <taxon>Pseudomonadota</taxon>
        <taxon>Gammaproteobacteria</taxon>
        <taxon>Oceanospirillales</taxon>
        <taxon>Halomonadaceae</taxon>
        <taxon>Billgrantia</taxon>
    </lineage>
</organism>
<keyword evidence="1" id="KW-0805">Transcription regulation</keyword>
<dbReference type="SUPFAM" id="SSF46785">
    <property type="entry name" value="Winged helix' DNA-binding domain"/>
    <property type="match status" value="1"/>
</dbReference>
<dbReference type="PROSITE" id="PS51077">
    <property type="entry name" value="HTH_ICLR"/>
    <property type="match status" value="1"/>
</dbReference>
<accession>A0ABX0PUX9</accession>
<comment type="caution">
    <text evidence="4">The sequence shown here is derived from an EMBL/GenBank/DDBJ whole genome shotgun (WGS) entry which is preliminary data.</text>
</comment>
<evidence type="ECO:0000259" key="3">
    <source>
        <dbReference type="PROSITE" id="PS51077"/>
    </source>
</evidence>
<evidence type="ECO:0000313" key="4">
    <source>
        <dbReference type="EMBL" id="NIC05983.1"/>
    </source>
</evidence>
<dbReference type="Gene3D" id="3.30.450.40">
    <property type="match status" value="1"/>
</dbReference>
<keyword evidence="5" id="KW-1185">Reference proteome</keyword>
<dbReference type="InterPro" id="IPR005471">
    <property type="entry name" value="Tscrpt_reg_IclR_N"/>
</dbReference>
<dbReference type="InterPro" id="IPR029016">
    <property type="entry name" value="GAF-like_dom_sf"/>
</dbReference>
<dbReference type="InterPro" id="IPR036388">
    <property type="entry name" value="WH-like_DNA-bd_sf"/>
</dbReference>